<evidence type="ECO:0000313" key="2">
    <source>
        <dbReference type="Proteomes" id="UP001377567"/>
    </source>
</evidence>
<gene>
    <name evidence="1" type="ORF">DAKH74_027750</name>
</gene>
<dbReference type="EMBL" id="BTGD01000008">
    <property type="protein sequence ID" value="GMM56159.1"/>
    <property type="molecule type" value="Genomic_DNA"/>
</dbReference>
<dbReference type="AlphaFoldDB" id="A0AAV5RX13"/>
<keyword evidence="2" id="KW-1185">Reference proteome</keyword>
<organism evidence="1 2">
    <name type="scientific">Maudiozyma humilis</name>
    <name type="common">Sour dough yeast</name>
    <name type="synonym">Kazachstania humilis</name>
    <dbReference type="NCBI Taxonomy" id="51915"/>
    <lineage>
        <taxon>Eukaryota</taxon>
        <taxon>Fungi</taxon>
        <taxon>Dikarya</taxon>
        <taxon>Ascomycota</taxon>
        <taxon>Saccharomycotina</taxon>
        <taxon>Saccharomycetes</taxon>
        <taxon>Saccharomycetales</taxon>
        <taxon>Saccharomycetaceae</taxon>
        <taxon>Maudiozyma</taxon>
    </lineage>
</organism>
<evidence type="ECO:0000313" key="1">
    <source>
        <dbReference type="EMBL" id="GMM56159.1"/>
    </source>
</evidence>
<name>A0AAV5RX13_MAUHU</name>
<comment type="caution">
    <text evidence="1">The sequence shown here is derived from an EMBL/GenBank/DDBJ whole genome shotgun (WGS) entry which is preliminary data.</text>
</comment>
<proteinExistence type="predicted"/>
<sequence length="116" mass="12967">MSSTTTRTLSPAVVSSFEKFFNELEYEQDSAAVKSSTRKTNHVFRYNQMGAAVTNTPRKPLLLSSRCSKQNRVRATEIIPVRPNPECAANSIYPVKARSAAAAYALPRNPKMLKRF</sequence>
<accession>A0AAV5RX13</accession>
<reference evidence="1 2" key="1">
    <citation type="journal article" date="2023" name="Elife">
        <title>Identification of key yeast species and microbe-microbe interactions impacting larval growth of Drosophila in the wild.</title>
        <authorList>
            <person name="Mure A."/>
            <person name="Sugiura Y."/>
            <person name="Maeda R."/>
            <person name="Honda K."/>
            <person name="Sakurai N."/>
            <person name="Takahashi Y."/>
            <person name="Watada M."/>
            <person name="Katoh T."/>
            <person name="Gotoh A."/>
            <person name="Gotoh Y."/>
            <person name="Taniguchi I."/>
            <person name="Nakamura K."/>
            <person name="Hayashi T."/>
            <person name="Katayama T."/>
            <person name="Uemura T."/>
            <person name="Hattori Y."/>
        </authorList>
    </citation>
    <scope>NUCLEOTIDE SEQUENCE [LARGE SCALE GENOMIC DNA]</scope>
    <source>
        <strain evidence="1 2">KH-74</strain>
    </source>
</reference>
<protein>
    <submittedName>
        <fullName evidence="1">Uncharacterized protein</fullName>
    </submittedName>
</protein>
<dbReference type="Proteomes" id="UP001377567">
    <property type="component" value="Unassembled WGS sequence"/>
</dbReference>